<dbReference type="InterPro" id="IPR050557">
    <property type="entry name" value="RTX_toxin/Mannuronan_C5-epim"/>
</dbReference>
<dbReference type="InterPro" id="IPR011049">
    <property type="entry name" value="Serralysin-like_metalloprot_C"/>
</dbReference>
<sequence>MPTITGTSAIDRLIGTSEADIIYGLEGDDVLIGGSGFDRLIGGPGADQLIGGDGGAEADYSGSGAAVNINLVATKTGTGTGGDAQGDTLTGIHKIIGSAFNDTITGDAGFTFEGGAGDDIYIVPFSTVIIEAQNGGNDEIRTTNNSYSIIVKDNIERLTYIGTGNARLIGNALDNVITGSSGDDQLDGAGGADHIVGGAGIDTVSYGSSPVGITLNFKTGIHSGYAAGDTFDGIEIFAGSSYPNTFISGSEASTFSGGDGGGTVDYSGSPAAVNINLVATKMGTGTGGDAEGDKYYRINKVIGSAFNDTITGDAGFTFEGGAGDDIYIVPFSTVIIEAQNGGNDEIRTTNNSYSIIVKDNIERLTYIGTGNARLIGNALDNVITGGQSNDQLYGYTGDDVLVGNGGGDLLDGGEGFDAVSYINSNDGVAVNLASNTSSGGHATGDVLRGIESLLGSQYVDVLTGNSDKNRLEGYAGNDILDGKDGNDILVGGAGADILNGGDGFDAASYATSSTGIVFNFRSGTFTGDAAGDVFNSIEKYVGSKFDDTFYSTNTADNFDGGDGTDTISYANSLSAITVNLLNGVNTGGDATGDVLTSIDRIIGSAFADHLTSSKSGQFLQGEMGDDTYVVDTRFVTITETVNNGIDTVRTSLSSYTLPSNVENLTFTGSGIFFGTGNSMDNVLNGGNGNDTLRGGAGMDILNGGTGIDIASYSDAISGVTINMANGNHTGDATGDSFGSIEGVLGSNHDDTFVGGSGLFQFSGGAGNDTYIIDSTESTIVELADNGIDVVQTSLTNYRLTVHVENLVYTGNASFTGIGNDGDNIIVGGNSNDVLNGGAGIDTLFGGAGSDTFVFDSIADSPSLFAIDVIQDFSNLQNDRIDLTALSLSAFIGTNSFSSTAGEVRFEAAENATFISGDVDGDSLVDFQIFLAGTIFISENSLLL</sequence>
<keyword evidence="7" id="KW-0472">Membrane</keyword>
<evidence type="ECO:0000256" key="5">
    <source>
        <dbReference type="ARBA" id="ARBA00022737"/>
    </source>
</evidence>
<dbReference type="InterPro" id="IPR003995">
    <property type="entry name" value="RTX_toxin_determinant-A"/>
</dbReference>
<keyword evidence="4" id="KW-0800">Toxin</keyword>
<dbReference type="InterPro" id="IPR001343">
    <property type="entry name" value="Hemolysn_Ca-bd"/>
</dbReference>
<dbReference type="InterPro" id="IPR018511">
    <property type="entry name" value="Hemolysin-typ_Ca-bd_CS"/>
</dbReference>
<reference evidence="8 9" key="1">
    <citation type="submission" date="2016-01" db="EMBL/GenBank/DDBJ databases">
        <authorList>
            <person name="Oliw E.H."/>
        </authorList>
    </citation>
    <scope>NUCLEOTIDE SEQUENCE [LARGE SCALE GENOMIC DNA]</scope>
    <source>
        <strain evidence="8 9">Kerr 14</strain>
    </source>
</reference>
<protein>
    <submittedName>
        <fullName evidence="8">Uncharacterized protein</fullName>
    </submittedName>
</protein>
<dbReference type="GO" id="GO:0090729">
    <property type="term" value="F:toxin activity"/>
    <property type="evidence" value="ECO:0007669"/>
    <property type="project" value="UniProtKB-KW"/>
</dbReference>
<evidence type="ECO:0000256" key="3">
    <source>
        <dbReference type="ARBA" id="ARBA00022525"/>
    </source>
</evidence>
<dbReference type="GO" id="GO:0016020">
    <property type="term" value="C:membrane"/>
    <property type="evidence" value="ECO:0007669"/>
    <property type="project" value="UniProtKB-SubCell"/>
</dbReference>
<comment type="subcellular location">
    <subcellularLocation>
        <location evidence="1">Membrane</location>
    </subcellularLocation>
    <subcellularLocation>
        <location evidence="2">Secreted</location>
    </subcellularLocation>
</comment>
<dbReference type="EMBL" id="FBWC01000016">
    <property type="protein sequence ID" value="CUX33722.1"/>
    <property type="molecule type" value="Genomic_DNA"/>
</dbReference>
<dbReference type="PRINTS" id="PR00313">
    <property type="entry name" value="CABNDNGRPT"/>
</dbReference>
<evidence type="ECO:0000313" key="8">
    <source>
        <dbReference type="EMBL" id="CUX33722.1"/>
    </source>
</evidence>
<dbReference type="Pfam" id="PF00353">
    <property type="entry name" value="HemolysinCabind"/>
    <property type="match status" value="9"/>
</dbReference>
<dbReference type="GO" id="GO:0005509">
    <property type="term" value="F:calcium ion binding"/>
    <property type="evidence" value="ECO:0007669"/>
    <property type="project" value="InterPro"/>
</dbReference>
<dbReference type="RefSeq" id="WP_080866030.1">
    <property type="nucleotide sequence ID" value="NZ_LT009730.1"/>
</dbReference>
<dbReference type="PRINTS" id="PR01488">
    <property type="entry name" value="RTXTOXINA"/>
</dbReference>
<gene>
    <name evidence="8" type="ORF">AGR4C_Cc70035</name>
</gene>
<accession>A0A1S7QAA0</accession>
<keyword evidence="6" id="KW-0843">Virulence</keyword>
<evidence type="ECO:0000313" key="9">
    <source>
        <dbReference type="Proteomes" id="UP000191897"/>
    </source>
</evidence>
<dbReference type="GeneID" id="97363732"/>
<dbReference type="PANTHER" id="PTHR38340:SF1">
    <property type="entry name" value="S-LAYER PROTEIN"/>
    <property type="match status" value="1"/>
</dbReference>
<keyword evidence="5" id="KW-0677">Repeat</keyword>
<dbReference type="PANTHER" id="PTHR38340">
    <property type="entry name" value="S-LAYER PROTEIN"/>
    <property type="match status" value="1"/>
</dbReference>
<dbReference type="Gene3D" id="2.150.10.10">
    <property type="entry name" value="Serralysin-like metalloprotease, C-terminal"/>
    <property type="match status" value="8"/>
</dbReference>
<dbReference type="Proteomes" id="UP000191897">
    <property type="component" value="Unassembled WGS sequence"/>
</dbReference>
<proteinExistence type="predicted"/>
<organism evidence="8 9">
    <name type="scientific">Agrobacterium tumefaciens str. Kerr 14</name>
    <dbReference type="NCBI Taxonomy" id="1183424"/>
    <lineage>
        <taxon>Bacteria</taxon>
        <taxon>Pseudomonadati</taxon>
        <taxon>Pseudomonadota</taxon>
        <taxon>Alphaproteobacteria</taxon>
        <taxon>Hyphomicrobiales</taxon>
        <taxon>Rhizobiaceae</taxon>
        <taxon>Rhizobium/Agrobacterium group</taxon>
        <taxon>Agrobacterium</taxon>
        <taxon>Agrobacterium tumefaciens complex</taxon>
    </lineage>
</organism>
<dbReference type="PROSITE" id="PS00330">
    <property type="entry name" value="HEMOLYSIN_CALCIUM"/>
    <property type="match status" value="7"/>
</dbReference>
<dbReference type="SUPFAM" id="SSF51120">
    <property type="entry name" value="beta-Roll"/>
    <property type="match status" value="6"/>
</dbReference>
<evidence type="ECO:0000256" key="7">
    <source>
        <dbReference type="ARBA" id="ARBA00023136"/>
    </source>
</evidence>
<evidence type="ECO:0000256" key="1">
    <source>
        <dbReference type="ARBA" id="ARBA00004370"/>
    </source>
</evidence>
<keyword evidence="3" id="KW-0964">Secreted</keyword>
<evidence type="ECO:0000256" key="2">
    <source>
        <dbReference type="ARBA" id="ARBA00004613"/>
    </source>
</evidence>
<evidence type="ECO:0000256" key="6">
    <source>
        <dbReference type="ARBA" id="ARBA00023026"/>
    </source>
</evidence>
<dbReference type="AlphaFoldDB" id="A0A1S7QAA0"/>
<name>A0A1S7QAA0_AGRTU</name>
<dbReference type="GO" id="GO:0005576">
    <property type="term" value="C:extracellular region"/>
    <property type="evidence" value="ECO:0007669"/>
    <property type="project" value="UniProtKB-SubCell"/>
</dbReference>
<evidence type="ECO:0000256" key="4">
    <source>
        <dbReference type="ARBA" id="ARBA00022656"/>
    </source>
</evidence>